<dbReference type="KEGG" id="mmas:MYMAC_006460"/>
<name>A0A250K3Y4_9BACT</name>
<evidence type="ECO:0000313" key="3">
    <source>
        <dbReference type="Proteomes" id="UP000217343"/>
    </source>
</evidence>
<evidence type="ECO:0000313" key="2">
    <source>
        <dbReference type="EMBL" id="ATB50804.1"/>
    </source>
</evidence>
<feature type="region of interest" description="Disordered" evidence="1">
    <location>
        <begin position="274"/>
        <end position="294"/>
    </location>
</feature>
<proteinExistence type="predicted"/>
<evidence type="ECO:0000256" key="1">
    <source>
        <dbReference type="SAM" id="MobiDB-lite"/>
    </source>
</evidence>
<protein>
    <submittedName>
        <fullName evidence="2">Uncharacterized protein</fullName>
    </submittedName>
</protein>
<keyword evidence="3" id="KW-1185">Reference proteome</keyword>
<accession>A0A250K3Y4</accession>
<sequence>MQRLRAGFLIRGVDGRLRHGKALFSGLAYSLRHDGTLDGLMAVSEGVITGPSSDWLPLSEGGLRVNSALLELPEDYGPRLFQGRPFTGVAYAFTRSGYCTSEIEYAGGFATEVAERRWYISGQPKMRVDGGEYTSWFPDGRIQRRGSKGELVYGLNTRDDGHLRELVLRDASLLDMEMLSALTPTEDFQMLGGAVDTAMLHTLREQTDIGAVPKLRLVQTRVSAAGVEILAAFKNLREVWFDGNPGLGLQEARKLERLRPGCVAHHVDPDALPHLRRPRALASADSGHGARSRG</sequence>
<organism evidence="2 3">
    <name type="scientific">Corallococcus macrosporus DSM 14697</name>
    <dbReference type="NCBI Taxonomy" id="1189310"/>
    <lineage>
        <taxon>Bacteria</taxon>
        <taxon>Pseudomonadati</taxon>
        <taxon>Myxococcota</taxon>
        <taxon>Myxococcia</taxon>
        <taxon>Myxococcales</taxon>
        <taxon>Cystobacterineae</taxon>
        <taxon>Myxococcaceae</taxon>
        <taxon>Corallococcus</taxon>
    </lineage>
</organism>
<gene>
    <name evidence="2" type="ORF">MYMAC_006460</name>
</gene>
<dbReference type="EMBL" id="CP022203">
    <property type="protein sequence ID" value="ATB50804.1"/>
    <property type="molecule type" value="Genomic_DNA"/>
</dbReference>
<reference evidence="2 3" key="1">
    <citation type="submission" date="2017-06" db="EMBL/GenBank/DDBJ databases">
        <title>Sequencing and comparative analysis of myxobacterial genomes.</title>
        <authorList>
            <person name="Rupp O."/>
            <person name="Goesmann A."/>
            <person name="Sogaard-Andersen L."/>
        </authorList>
    </citation>
    <scope>NUCLEOTIDE SEQUENCE [LARGE SCALE GENOMIC DNA]</scope>
    <source>
        <strain evidence="2 3">DSM 14697</strain>
    </source>
</reference>
<dbReference type="AlphaFoldDB" id="A0A250K3Y4"/>
<dbReference type="OrthoDB" id="5521500at2"/>
<dbReference type="Proteomes" id="UP000217343">
    <property type="component" value="Chromosome"/>
</dbReference>